<keyword evidence="3" id="KW-1185">Reference proteome</keyword>
<dbReference type="AlphaFoldDB" id="A0A9N8PFW6"/>
<gene>
    <name evidence="2" type="ORF">AWRI4233_LOCUS4873</name>
</gene>
<feature type="compositionally biased region" description="Basic and acidic residues" evidence="1">
    <location>
        <begin position="417"/>
        <end position="431"/>
    </location>
</feature>
<feature type="compositionally biased region" description="Acidic residues" evidence="1">
    <location>
        <begin position="351"/>
        <end position="364"/>
    </location>
</feature>
<feature type="compositionally biased region" description="Polar residues" evidence="1">
    <location>
        <begin position="155"/>
        <end position="166"/>
    </location>
</feature>
<evidence type="ECO:0000313" key="2">
    <source>
        <dbReference type="EMBL" id="CAD0094786.1"/>
    </source>
</evidence>
<comment type="caution">
    <text evidence="2">The sequence shown here is derived from an EMBL/GenBank/DDBJ whole genome shotgun (WGS) entry which is preliminary data.</text>
</comment>
<evidence type="ECO:0000313" key="3">
    <source>
        <dbReference type="Proteomes" id="UP000714618"/>
    </source>
</evidence>
<feature type="compositionally biased region" description="Acidic residues" evidence="1">
    <location>
        <begin position="373"/>
        <end position="415"/>
    </location>
</feature>
<dbReference type="EMBL" id="CAIJEO010000006">
    <property type="protein sequence ID" value="CAD0094786.1"/>
    <property type="molecule type" value="Genomic_DNA"/>
</dbReference>
<evidence type="ECO:0000256" key="1">
    <source>
        <dbReference type="SAM" id="MobiDB-lite"/>
    </source>
</evidence>
<name>A0A9N8PFW6_9PEZI</name>
<feature type="compositionally biased region" description="Basic and acidic residues" evidence="1">
    <location>
        <begin position="312"/>
        <end position="323"/>
    </location>
</feature>
<organism evidence="2 3">
    <name type="scientific">Aureobasidium mustum</name>
    <dbReference type="NCBI Taxonomy" id="2773714"/>
    <lineage>
        <taxon>Eukaryota</taxon>
        <taxon>Fungi</taxon>
        <taxon>Dikarya</taxon>
        <taxon>Ascomycota</taxon>
        <taxon>Pezizomycotina</taxon>
        <taxon>Dothideomycetes</taxon>
        <taxon>Dothideomycetidae</taxon>
        <taxon>Dothideales</taxon>
        <taxon>Saccotheciaceae</taxon>
        <taxon>Aureobasidium</taxon>
    </lineage>
</organism>
<protein>
    <submittedName>
        <fullName evidence="2">Uncharacterized protein</fullName>
    </submittedName>
</protein>
<dbReference type="Proteomes" id="UP000714618">
    <property type="component" value="Unassembled WGS sequence"/>
</dbReference>
<feature type="region of interest" description="Disordered" evidence="1">
    <location>
        <begin position="155"/>
        <end position="184"/>
    </location>
</feature>
<accession>A0A9N8PFW6</accession>
<dbReference type="OrthoDB" id="3934090at2759"/>
<feature type="region of interest" description="Disordered" evidence="1">
    <location>
        <begin position="249"/>
        <end position="433"/>
    </location>
</feature>
<reference evidence="2" key="1">
    <citation type="submission" date="2020-06" db="EMBL/GenBank/DDBJ databases">
        <authorList>
            <person name="Onetto C."/>
        </authorList>
    </citation>
    <scope>NUCLEOTIDE SEQUENCE</scope>
</reference>
<feature type="compositionally biased region" description="Polar residues" evidence="1">
    <location>
        <begin position="30"/>
        <end position="50"/>
    </location>
</feature>
<sequence length="555" mass="62483">MSNDPRREQTFQGNMAPNHFAAYGHHDQKSPQATTSRSGGTNAQQLSPSQQTFDAAFWNNPALTAQYYGHGQLAPQSSSFQNVSHMSNHQNMQSFPPTSFGNPSFQAPFDPATQMLQNWTMAQSGYNPSMQYSMQQYPMQQAPMQQIPFEQTNYEQNPGQQAQAQPETDVKQDPESTDAYSGGHVDYNMEDDPSAQLMAELTQDITGSARAPTVPEENDTKYQDENQGWGSSVVNATQLEYNNSMFADAPTHQNSGFEPFRSFESQDPVTEAEKAQEDQLAQQVEQVVADLIDEGMQDVVPEYTDAPVSTDQAHDSFSGERLQHSTSAREASFPIDDTEQSASDPKIVVEDAPEEEVVMQDDVTEEHAIGDHEDQDDVSDNDSEDHESDEEDTVESETAEEEDADIDVSDAEPSSDQDAHDSGAEVPHQVEFEGYTLTESLQKTIKKTMAKKEDKELHHKASKLQPHHLPEHRYWVAVLMHTMQPHKAKVEKDFVWLKGHKTIWNKYREVTTEEQHQILFCGRVPKFTDTLEELDRFGDKLIVFRAAKQEVIVID</sequence>
<feature type="region of interest" description="Disordered" evidence="1">
    <location>
        <begin position="1"/>
        <end position="50"/>
    </location>
</feature>
<proteinExistence type="predicted"/>